<dbReference type="Pfam" id="PF10592">
    <property type="entry name" value="AIPR"/>
    <property type="match status" value="1"/>
</dbReference>
<name>A0ABU2X0T3_9ACTN</name>
<dbReference type="Proteomes" id="UP001180973">
    <property type="component" value="Unassembled WGS sequence"/>
</dbReference>
<keyword evidence="4" id="KW-1185">Reference proteome</keyword>
<evidence type="ECO:0000256" key="1">
    <source>
        <dbReference type="SAM" id="MobiDB-lite"/>
    </source>
</evidence>
<proteinExistence type="predicted"/>
<reference evidence="3" key="1">
    <citation type="submission" date="2023-09" db="EMBL/GenBank/DDBJ databases">
        <title>30 novel species of actinomycetes from the DSMZ collection.</title>
        <authorList>
            <person name="Nouioui I."/>
        </authorList>
    </citation>
    <scope>NUCLEOTIDE SEQUENCE</scope>
    <source>
        <strain evidence="3">DSM 115977</strain>
    </source>
</reference>
<feature type="region of interest" description="Disordered" evidence="1">
    <location>
        <begin position="559"/>
        <end position="581"/>
    </location>
</feature>
<comment type="caution">
    <text evidence="3">The sequence shown here is derived from an EMBL/GenBank/DDBJ whole genome shotgun (WGS) entry which is preliminary data.</text>
</comment>
<evidence type="ECO:0000259" key="2">
    <source>
        <dbReference type="Pfam" id="PF10592"/>
    </source>
</evidence>
<protein>
    <submittedName>
        <fullName evidence="3">AIPR family protein</fullName>
    </submittedName>
</protein>
<evidence type="ECO:0000313" key="3">
    <source>
        <dbReference type="EMBL" id="MDT0531777.1"/>
    </source>
</evidence>
<dbReference type="RefSeq" id="WP_311413609.1">
    <property type="nucleotide sequence ID" value="NZ_JAVRFL010000029.1"/>
</dbReference>
<dbReference type="EMBL" id="JAVRFL010000029">
    <property type="protein sequence ID" value="MDT0531777.1"/>
    <property type="molecule type" value="Genomic_DNA"/>
</dbReference>
<organism evidence="3 4">
    <name type="scientific">Micromonospora reichwaldensis</name>
    <dbReference type="NCBI Taxonomy" id="3075516"/>
    <lineage>
        <taxon>Bacteria</taxon>
        <taxon>Bacillati</taxon>
        <taxon>Actinomycetota</taxon>
        <taxon>Actinomycetes</taxon>
        <taxon>Micromonosporales</taxon>
        <taxon>Micromonosporaceae</taxon>
        <taxon>Micromonospora</taxon>
    </lineage>
</organism>
<sequence length="694" mass="76278">MNPLQVRHVREALVRQFEEHIDLSDLDDKTPARHREQSFLSRALAAMTVQHVAGAGPADAAASVIDGFDDWGIDAVAVSEDVPHVWLVQAKWSDNGNASLDQASALKFKQGFDLLLREEYARFNKRFQGLADRVDRAFGEGEVKITLVVALLGRPVLADAVNFVFKQACKETEPMTDVRVMGLPDFHELVRSGVGEPKIGLAARLDGCASVPEPFKAYYGTMHAGDVASWYEEHGDRLFAKNIRTSLGLTTVNRSITDTLVKRPDHFWYFNNGITVLCDSVRRTAKFANAAGGPGDFVLAGASVVNGAQTVAAIHAAVKQAPDVASAGRVWVRLISLEDCPEGFAIEVTQATNTQNQVKARDYAALDERQARLRDDFALSLHKTYVYKRGDVDPAPDAGCSIVEAATALSCANRNPELAMRAKQNQELLWEFGANGSYRLLFGAQPTAYRVWRSVLVLRTALAHLAEGNRTREGRAAQVAEHGDLLIVHLVMQQLVHEAFDDQGAEWESVLVRVPSLTDSALEWLIHHFDAEYPNNSALVTFKHPQKCRQLVDLALESARSGQPRPELPAEYSPTPKENERKAAAVPVIVNSGRVADGSPVEFRPVTGPERRTLLPWITEDPRRGQATWVNDRRRPLLWAADGKQYSPTGLTMQMLKLAPGEPPKAVQGTTRWYLPGVGSLAAIADSIRSGETD</sequence>
<accession>A0ABU2X0T3</accession>
<evidence type="ECO:0000313" key="4">
    <source>
        <dbReference type="Proteomes" id="UP001180973"/>
    </source>
</evidence>
<dbReference type="InterPro" id="IPR018891">
    <property type="entry name" value="AIPR_C"/>
</dbReference>
<gene>
    <name evidence="3" type="ORF">RM555_22560</name>
</gene>
<feature type="domain" description="Abortive phage infection protein C-terminal" evidence="2">
    <location>
        <begin position="239"/>
        <end position="432"/>
    </location>
</feature>